<dbReference type="InterPro" id="IPR043724">
    <property type="entry name" value="DUF5666"/>
</dbReference>
<dbReference type="OrthoDB" id="8482074at2"/>
<feature type="domain" description="DUF5666" evidence="3">
    <location>
        <begin position="144"/>
        <end position="199"/>
    </location>
</feature>
<dbReference type="AlphaFoldDB" id="A0A1I6HL86"/>
<evidence type="ECO:0000313" key="4">
    <source>
        <dbReference type="EMBL" id="SFR55202.1"/>
    </source>
</evidence>
<feature type="chain" id="PRO_5011676780" evidence="2">
    <location>
        <begin position="24"/>
        <end position="221"/>
    </location>
</feature>
<dbReference type="Proteomes" id="UP000199290">
    <property type="component" value="Unassembled WGS sequence"/>
</dbReference>
<reference evidence="5" key="1">
    <citation type="submission" date="2016-10" db="EMBL/GenBank/DDBJ databases">
        <authorList>
            <person name="Varghese N."/>
            <person name="Submissions S."/>
        </authorList>
    </citation>
    <scope>NUCLEOTIDE SEQUENCE [LARGE SCALE GENOMIC DNA]</scope>
    <source>
        <strain evidence="5">CGMCC 1.6294</strain>
    </source>
</reference>
<name>A0A1I6HL86_9GAMM</name>
<protein>
    <submittedName>
        <fullName evidence="4">OB fold (BOF) protein</fullName>
    </submittedName>
</protein>
<dbReference type="EMBL" id="FOYV01000002">
    <property type="protein sequence ID" value="SFR55202.1"/>
    <property type="molecule type" value="Genomic_DNA"/>
</dbReference>
<evidence type="ECO:0000256" key="1">
    <source>
        <dbReference type="ARBA" id="ARBA00022729"/>
    </source>
</evidence>
<evidence type="ECO:0000259" key="3">
    <source>
        <dbReference type="Pfam" id="PF18914"/>
    </source>
</evidence>
<dbReference type="STRING" id="375760.SAMN04488073_2724"/>
<dbReference type="InterPro" id="IPR036700">
    <property type="entry name" value="BOBF_sf"/>
</dbReference>
<keyword evidence="1 2" id="KW-0732">Signal</keyword>
<proteinExistence type="predicted"/>
<dbReference type="Pfam" id="PF18914">
    <property type="entry name" value="DUF5666"/>
    <property type="match status" value="1"/>
</dbReference>
<dbReference type="Gene3D" id="2.40.50.200">
    <property type="entry name" value="Bacterial OB-fold"/>
    <property type="match status" value="1"/>
</dbReference>
<dbReference type="RefSeq" id="WP_091991405.1">
    <property type="nucleotide sequence ID" value="NZ_FOYV01000002.1"/>
</dbReference>
<feature type="signal peptide" evidence="2">
    <location>
        <begin position="1"/>
        <end position="23"/>
    </location>
</feature>
<dbReference type="NCBIfam" id="NF033674">
    <property type="entry name" value="stress_OB_fold"/>
    <property type="match status" value="1"/>
</dbReference>
<evidence type="ECO:0000256" key="2">
    <source>
        <dbReference type="SAM" id="SignalP"/>
    </source>
</evidence>
<accession>A0A1I6HL86</accession>
<dbReference type="SUPFAM" id="SSF101756">
    <property type="entry name" value="Hypothetical protein YgiW"/>
    <property type="match status" value="1"/>
</dbReference>
<sequence length="221" mass="23691">MKRSLLSLSIASTLIATPVAALAADKGAENESPYLAADGSWITLSGKVTSTTADTFMLDYGRGLVTVEMDDWDWFEENGEVLPGDNVTVYGEVDDDTFEGAKVEASSVYVESLGTYFYANAADEESFNDLDVAPTIDIGQMIVTGTITSVSGSEFTIDSGVQEMTVDTALMPYDPMDDEGFQQLEVGDLVSVTGDIEDDTFEESELLADTVVTLEDDSVDS</sequence>
<dbReference type="Pfam" id="PF04076">
    <property type="entry name" value="BOF"/>
    <property type="match status" value="1"/>
</dbReference>
<dbReference type="InterPro" id="IPR005220">
    <property type="entry name" value="CarO-like"/>
</dbReference>
<keyword evidence="5" id="KW-1185">Reference proteome</keyword>
<gene>
    <name evidence="4" type="ORF">SAMN04488073_2724</name>
</gene>
<organism evidence="4 5">
    <name type="scientific">Marinobacter gudaonensis</name>
    <dbReference type="NCBI Taxonomy" id="375760"/>
    <lineage>
        <taxon>Bacteria</taxon>
        <taxon>Pseudomonadati</taxon>
        <taxon>Pseudomonadota</taxon>
        <taxon>Gammaproteobacteria</taxon>
        <taxon>Pseudomonadales</taxon>
        <taxon>Marinobacteraceae</taxon>
        <taxon>Marinobacter</taxon>
    </lineage>
</organism>
<evidence type="ECO:0000313" key="5">
    <source>
        <dbReference type="Proteomes" id="UP000199290"/>
    </source>
</evidence>